<dbReference type="PANTHER" id="PTHR21183">
    <property type="entry name" value="RIBOSOMAL PROTEIN L47, MITOCHONDRIAL-RELATED"/>
    <property type="match status" value="1"/>
</dbReference>
<proteinExistence type="inferred from homology"/>
<gene>
    <name evidence="9" type="ORF">H1R20_g15929</name>
</gene>
<dbReference type="GO" id="GO:0003735">
    <property type="term" value="F:structural constituent of ribosome"/>
    <property type="evidence" value="ECO:0007669"/>
    <property type="project" value="InterPro"/>
</dbReference>
<keyword evidence="5" id="KW-0687">Ribonucleoprotein</keyword>
<evidence type="ECO:0000256" key="3">
    <source>
        <dbReference type="ARBA" id="ARBA00022980"/>
    </source>
</evidence>
<evidence type="ECO:0000256" key="4">
    <source>
        <dbReference type="ARBA" id="ARBA00023128"/>
    </source>
</evidence>
<dbReference type="Pfam" id="PF06984">
    <property type="entry name" value="MRP-L47"/>
    <property type="match status" value="1"/>
</dbReference>
<feature type="compositionally biased region" description="Pro residues" evidence="8">
    <location>
        <begin position="267"/>
        <end position="276"/>
    </location>
</feature>
<feature type="region of interest" description="Disordered" evidence="8">
    <location>
        <begin position="239"/>
        <end position="313"/>
    </location>
</feature>
<keyword evidence="4" id="KW-0496">Mitochondrion</keyword>
<evidence type="ECO:0000256" key="6">
    <source>
        <dbReference type="ARBA" id="ARBA00035289"/>
    </source>
</evidence>
<dbReference type="SUPFAM" id="SSF46561">
    <property type="entry name" value="Ribosomal protein L29 (L29p)"/>
    <property type="match status" value="1"/>
</dbReference>
<feature type="compositionally biased region" description="Polar residues" evidence="8">
    <location>
        <begin position="285"/>
        <end position="294"/>
    </location>
</feature>
<sequence>MLSLARCSSKRTTLLKSFSSTPRRGFVQATNEPIAAEARQLTDASNTADGSWKKGKVPVREDHGLWGFFRRKANSSLNGEDAYETVEAPRKEISGRAWRASELRLKSFKDLHTLWYITLRERNLLVTQKEEARRAGITIPLQTHSAMAGHCRKTMARIKVVMNERRIAYEGAVKLVAEHQEVVQDRHLLKLQRAAYIKAHEKLYVFQTKGRKLVRERRKQLLKVKEELAAEGVLPAASASDAGATAAEAEATPEPVKEEPVAAAPSEPTPAAPSTPPAQEASAIPTGTSPQTAADTAAAGLFGGPVQSQVQKK</sequence>
<dbReference type="PANTHER" id="PTHR21183:SF18">
    <property type="entry name" value="LARGE RIBOSOMAL SUBUNIT PROTEIN UL29M"/>
    <property type="match status" value="1"/>
</dbReference>
<dbReference type="InterPro" id="IPR010729">
    <property type="entry name" value="Ribosomal_uL29_mit"/>
</dbReference>
<comment type="subcellular location">
    <subcellularLocation>
        <location evidence="1">Mitochondrion</location>
    </subcellularLocation>
</comment>
<keyword evidence="10" id="KW-1185">Reference proteome</keyword>
<evidence type="ECO:0000313" key="10">
    <source>
        <dbReference type="Proteomes" id="UP001140091"/>
    </source>
</evidence>
<dbReference type="GO" id="GO:0005762">
    <property type="term" value="C:mitochondrial large ribosomal subunit"/>
    <property type="evidence" value="ECO:0007669"/>
    <property type="project" value="TreeGrafter"/>
</dbReference>
<feature type="compositionally biased region" description="Low complexity" evidence="8">
    <location>
        <begin position="239"/>
        <end position="254"/>
    </location>
</feature>
<comment type="caution">
    <text evidence="9">The sequence shown here is derived from an EMBL/GenBank/DDBJ whole genome shotgun (WGS) entry which is preliminary data.</text>
</comment>
<dbReference type="InterPro" id="IPR036049">
    <property type="entry name" value="Ribosomal_uL29_sf"/>
</dbReference>
<evidence type="ECO:0000256" key="7">
    <source>
        <dbReference type="ARBA" id="ARBA00035399"/>
    </source>
</evidence>
<dbReference type="Proteomes" id="UP001140091">
    <property type="component" value="Unassembled WGS sequence"/>
</dbReference>
<dbReference type="AlphaFoldDB" id="A0A9W8IQD0"/>
<reference evidence="9" key="1">
    <citation type="submission" date="2022-06" db="EMBL/GenBank/DDBJ databases">
        <title>Genome Sequence of Candolleomyces eurysporus.</title>
        <authorList>
            <person name="Buettner E."/>
        </authorList>
    </citation>
    <scope>NUCLEOTIDE SEQUENCE</scope>
    <source>
        <strain evidence="9">VTCC 930004</strain>
    </source>
</reference>
<comment type="similarity">
    <text evidence="2">Belongs to the universal ribosomal protein uL29 family.</text>
</comment>
<organism evidence="9 10">
    <name type="scientific">Candolleomyces eurysporus</name>
    <dbReference type="NCBI Taxonomy" id="2828524"/>
    <lineage>
        <taxon>Eukaryota</taxon>
        <taxon>Fungi</taxon>
        <taxon>Dikarya</taxon>
        <taxon>Basidiomycota</taxon>
        <taxon>Agaricomycotina</taxon>
        <taxon>Agaricomycetes</taxon>
        <taxon>Agaricomycetidae</taxon>
        <taxon>Agaricales</taxon>
        <taxon>Agaricineae</taxon>
        <taxon>Psathyrellaceae</taxon>
        <taxon>Candolleomyces</taxon>
    </lineage>
</organism>
<evidence type="ECO:0000256" key="1">
    <source>
        <dbReference type="ARBA" id="ARBA00004173"/>
    </source>
</evidence>
<dbReference type="Gene3D" id="6.10.330.20">
    <property type="match status" value="1"/>
</dbReference>
<name>A0A9W8IQD0_9AGAR</name>
<feature type="non-terminal residue" evidence="9">
    <location>
        <position position="1"/>
    </location>
</feature>
<dbReference type="GO" id="GO:0032543">
    <property type="term" value="P:mitochondrial translation"/>
    <property type="evidence" value="ECO:0007669"/>
    <property type="project" value="TreeGrafter"/>
</dbReference>
<keyword evidence="3" id="KW-0689">Ribosomal protein</keyword>
<dbReference type="EMBL" id="JANBPK010001660">
    <property type="protein sequence ID" value="KAJ2921166.1"/>
    <property type="molecule type" value="Genomic_DNA"/>
</dbReference>
<protein>
    <recommendedName>
        <fullName evidence="6">Large ribosomal subunit protein uL29m</fullName>
    </recommendedName>
    <alternativeName>
        <fullName evidence="7">54S ribosomal protein L4, mitochondrial</fullName>
    </alternativeName>
</protein>
<evidence type="ECO:0000256" key="2">
    <source>
        <dbReference type="ARBA" id="ARBA00009254"/>
    </source>
</evidence>
<dbReference type="InterPro" id="IPR038340">
    <property type="entry name" value="MRP-L47_sf"/>
</dbReference>
<evidence type="ECO:0000313" key="9">
    <source>
        <dbReference type="EMBL" id="KAJ2921166.1"/>
    </source>
</evidence>
<accession>A0A9W8IQD0</accession>
<dbReference type="OrthoDB" id="270763at2759"/>
<evidence type="ECO:0000256" key="5">
    <source>
        <dbReference type="ARBA" id="ARBA00023274"/>
    </source>
</evidence>
<evidence type="ECO:0000256" key="8">
    <source>
        <dbReference type="SAM" id="MobiDB-lite"/>
    </source>
</evidence>